<accession>W2R3D0</accession>
<dbReference type="OrthoDB" id="71275at2759"/>
<dbReference type="EMBL" id="KI669565">
    <property type="protein sequence ID" value="ETN19005.1"/>
    <property type="molecule type" value="Genomic_DNA"/>
</dbReference>
<feature type="region of interest" description="Disordered" evidence="1">
    <location>
        <begin position="1"/>
        <end position="54"/>
    </location>
</feature>
<name>W2R3D0_PHYN3</name>
<evidence type="ECO:0000256" key="1">
    <source>
        <dbReference type="SAM" id="MobiDB-lite"/>
    </source>
</evidence>
<reference evidence="2 3" key="2">
    <citation type="submission" date="2013-11" db="EMBL/GenBank/DDBJ databases">
        <title>The Genome Sequence of Phytophthora parasitica INRA-310.</title>
        <authorList>
            <consortium name="The Broad Institute Genomics Platform"/>
            <person name="Russ C."/>
            <person name="Tyler B."/>
            <person name="Panabieres F."/>
            <person name="Shan W."/>
            <person name="Tripathy S."/>
            <person name="Grunwald N."/>
            <person name="Machado M."/>
            <person name="Johnson C.S."/>
            <person name="Arredondo F."/>
            <person name="Hong C."/>
            <person name="Coffey M."/>
            <person name="Young S.K."/>
            <person name="Zeng Q."/>
            <person name="Gargeya S."/>
            <person name="Fitzgerald M."/>
            <person name="Abouelleil A."/>
            <person name="Alvarado L."/>
            <person name="Chapman S.B."/>
            <person name="Gainer-Dewar J."/>
            <person name="Goldberg J."/>
            <person name="Griggs A."/>
            <person name="Gujja S."/>
            <person name="Hansen M."/>
            <person name="Howarth C."/>
            <person name="Imamovic A."/>
            <person name="Ireland A."/>
            <person name="Larimer J."/>
            <person name="McCowan C."/>
            <person name="Murphy C."/>
            <person name="Pearson M."/>
            <person name="Poon T.W."/>
            <person name="Priest M."/>
            <person name="Roberts A."/>
            <person name="Saif S."/>
            <person name="Shea T."/>
            <person name="Sykes S."/>
            <person name="Wortman J."/>
            <person name="Nusbaum C."/>
            <person name="Birren B."/>
        </authorList>
    </citation>
    <scope>NUCLEOTIDE SEQUENCE [LARGE SCALE GENOMIC DNA]</scope>
    <source>
        <strain evidence="2 3">INRA-310</strain>
    </source>
</reference>
<feature type="compositionally biased region" description="Polar residues" evidence="1">
    <location>
        <begin position="1"/>
        <end position="28"/>
    </location>
</feature>
<dbReference type="AlphaFoldDB" id="W2R3D0"/>
<protein>
    <submittedName>
        <fullName evidence="2">Uncharacterized protein</fullName>
    </submittedName>
</protein>
<organism evidence="2 3">
    <name type="scientific">Phytophthora nicotianae (strain INRA-310)</name>
    <name type="common">Phytophthora parasitica</name>
    <dbReference type="NCBI Taxonomy" id="761204"/>
    <lineage>
        <taxon>Eukaryota</taxon>
        <taxon>Sar</taxon>
        <taxon>Stramenopiles</taxon>
        <taxon>Oomycota</taxon>
        <taxon>Peronosporomycetes</taxon>
        <taxon>Peronosporales</taxon>
        <taxon>Peronosporaceae</taxon>
        <taxon>Phytophthora</taxon>
    </lineage>
</organism>
<evidence type="ECO:0000313" key="2">
    <source>
        <dbReference type="EMBL" id="ETN19005.1"/>
    </source>
</evidence>
<dbReference type="RefSeq" id="XP_008895649.1">
    <property type="nucleotide sequence ID" value="XM_008897401.1"/>
</dbReference>
<evidence type="ECO:0000313" key="3">
    <source>
        <dbReference type="Proteomes" id="UP000018817"/>
    </source>
</evidence>
<dbReference type="GeneID" id="20189990"/>
<proteinExistence type="predicted"/>
<gene>
    <name evidence="2" type="ORF">PPTG_21391</name>
</gene>
<dbReference type="Proteomes" id="UP000018817">
    <property type="component" value="Unassembled WGS sequence"/>
</dbReference>
<reference evidence="3" key="1">
    <citation type="submission" date="2011-12" db="EMBL/GenBank/DDBJ databases">
        <authorList>
            <consortium name="The Broad Institute Genome Sequencing Platform"/>
            <person name="Russ C."/>
            <person name="Tyler B."/>
            <person name="Panabieres F."/>
            <person name="Shan W."/>
            <person name="Tripathy S."/>
            <person name="Grunwald N."/>
            <person name="Machado M."/>
            <person name="Young S.K."/>
            <person name="Zeng Q."/>
            <person name="Gargeya S."/>
            <person name="Fitzgerald M."/>
            <person name="Haas B."/>
            <person name="Abouelleil A."/>
            <person name="Alvarado L."/>
            <person name="Arachchi H.M."/>
            <person name="Berlin A."/>
            <person name="Chapman S.B."/>
            <person name="Gearin G."/>
            <person name="Goldberg J."/>
            <person name="Griggs A."/>
            <person name="Gujja S."/>
            <person name="Hansen M."/>
            <person name="Heiman D."/>
            <person name="Howarth C."/>
            <person name="Larimer J."/>
            <person name="Lui A."/>
            <person name="MacDonald P.J.P."/>
            <person name="McCowen C."/>
            <person name="Montmayeur A."/>
            <person name="Murphy C."/>
            <person name="Neiman D."/>
            <person name="Pearson M."/>
            <person name="Priest M."/>
            <person name="Roberts A."/>
            <person name="Saif S."/>
            <person name="Shea T."/>
            <person name="Sisk P."/>
            <person name="Stolte C."/>
            <person name="Sykes S."/>
            <person name="Wortman J."/>
            <person name="Nusbaum C."/>
            <person name="Birren B."/>
        </authorList>
    </citation>
    <scope>NUCLEOTIDE SEQUENCE [LARGE SCALE GENOMIC DNA]</scope>
    <source>
        <strain evidence="3">INRA-310</strain>
    </source>
</reference>
<dbReference type="VEuPathDB" id="FungiDB:PPTG_21391"/>
<sequence>MGYQQQVSNVPLTAPSANNLSRTNSNESDAVYPSYSEQRKNHSLLGRQPSGGVV</sequence>